<sequence>MEHIRRKQPANHAIVTTGDNTVWLFHPDSSYGKGMGNCGNVNEMVTSEVGFALSFVSNKMSNYSAEEVFQAVERSYGYPIGTIDIEVNPEDGTIFTEGDPEMYPIAQCVLGKTIFLVYTYGFVLILEQGNTPEEMKKIFFRIN</sequence>
<reference evidence="1" key="1">
    <citation type="submission" date="2023-06" db="EMBL/GenBank/DDBJ databases">
        <title>Genomic Diversity of Vibrio spp. and Metagenomic Analysis of Pathogens in Florida Gulf Coastal Waters Following Hurricane Ian.</title>
        <authorList>
            <person name="Brumfield K.D."/>
        </authorList>
    </citation>
    <scope>NUCLEOTIDE SEQUENCE</scope>
    <source>
        <strain evidence="1">WBS2B-138</strain>
    </source>
</reference>
<dbReference type="RefSeq" id="WP_311020151.1">
    <property type="nucleotide sequence ID" value="NZ_JAUHGG010000003.1"/>
</dbReference>
<proteinExistence type="predicted"/>
<name>A0AAW8PYD3_VIBPH</name>
<evidence type="ECO:0000313" key="2">
    <source>
        <dbReference type="Proteomes" id="UP001253193"/>
    </source>
</evidence>
<dbReference type="AlphaFoldDB" id="A0AAW8PYD3"/>
<dbReference type="EMBL" id="JAUHGG010000003">
    <property type="protein sequence ID" value="MDS1821277.1"/>
    <property type="molecule type" value="Genomic_DNA"/>
</dbReference>
<gene>
    <name evidence="1" type="ORF">QX249_11435</name>
</gene>
<protein>
    <submittedName>
        <fullName evidence="1">Uncharacterized protein</fullName>
    </submittedName>
</protein>
<comment type="caution">
    <text evidence="1">The sequence shown here is derived from an EMBL/GenBank/DDBJ whole genome shotgun (WGS) entry which is preliminary data.</text>
</comment>
<organism evidence="1 2">
    <name type="scientific">Vibrio parahaemolyticus</name>
    <dbReference type="NCBI Taxonomy" id="670"/>
    <lineage>
        <taxon>Bacteria</taxon>
        <taxon>Pseudomonadati</taxon>
        <taxon>Pseudomonadota</taxon>
        <taxon>Gammaproteobacteria</taxon>
        <taxon>Vibrionales</taxon>
        <taxon>Vibrionaceae</taxon>
        <taxon>Vibrio</taxon>
    </lineage>
</organism>
<dbReference type="Proteomes" id="UP001253193">
    <property type="component" value="Unassembled WGS sequence"/>
</dbReference>
<evidence type="ECO:0000313" key="1">
    <source>
        <dbReference type="EMBL" id="MDS1821277.1"/>
    </source>
</evidence>
<accession>A0AAW8PYD3</accession>